<reference evidence="3 4" key="1">
    <citation type="submission" date="2019-12" db="EMBL/GenBank/DDBJ databases">
        <title>Paenibacillus sp. nov., an endophytic bacterium isolated from the stem of Dendrobium.</title>
        <authorList>
            <person name="Zhao R."/>
        </authorList>
    </citation>
    <scope>NUCLEOTIDE SEQUENCE [LARGE SCALE GENOMIC DNA]</scope>
    <source>
        <strain evidence="3 4">HJL G12</strain>
    </source>
</reference>
<dbReference type="InterPro" id="IPR014247">
    <property type="entry name" value="Spore_lipoprot_YhcN/YlaJ"/>
</dbReference>
<comment type="caution">
    <text evidence="3">The sequence shown here is derived from an EMBL/GenBank/DDBJ whole genome shotgun (WGS) entry which is preliminary data.</text>
</comment>
<evidence type="ECO:0000313" key="4">
    <source>
        <dbReference type="Proteomes" id="UP000460318"/>
    </source>
</evidence>
<feature type="chain" id="PRO_5038743693" evidence="2">
    <location>
        <begin position="22"/>
        <end position="190"/>
    </location>
</feature>
<dbReference type="Pfam" id="PF09580">
    <property type="entry name" value="Spore_YhcN_YlaJ"/>
    <property type="match status" value="1"/>
</dbReference>
<dbReference type="NCBIfam" id="TIGR02898">
    <property type="entry name" value="spore_YhcN_YlaJ"/>
    <property type="match status" value="1"/>
</dbReference>
<dbReference type="GO" id="GO:0030435">
    <property type="term" value="P:sporulation resulting in formation of a cellular spore"/>
    <property type="evidence" value="ECO:0007669"/>
    <property type="project" value="InterPro"/>
</dbReference>
<dbReference type="EMBL" id="WUBI01000002">
    <property type="protein sequence ID" value="MWV45254.1"/>
    <property type="molecule type" value="Genomic_DNA"/>
</dbReference>
<accession>A0A7X3IJS2</accession>
<evidence type="ECO:0000256" key="1">
    <source>
        <dbReference type="SAM" id="MobiDB-lite"/>
    </source>
</evidence>
<dbReference type="PROSITE" id="PS51257">
    <property type="entry name" value="PROKAR_LIPOPROTEIN"/>
    <property type="match status" value="1"/>
</dbReference>
<evidence type="ECO:0000256" key="2">
    <source>
        <dbReference type="SAM" id="SignalP"/>
    </source>
</evidence>
<feature type="region of interest" description="Disordered" evidence="1">
    <location>
        <begin position="20"/>
        <end position="44"/>
    </location>
</feature>
<organism evidence="3 4">
    <name type="scientific">Paenibacillus dendrobii</name>
    <dbReference type="NCBI Taxonomy" id="2691084"/>
    <lineage>
        <taxon>Bacteria</taxon>
        <taxon>Bacillati</taxon>
        <taxon>Bacillota</taxon>
        <taxon>Bacilli</taxon>
        <taxon>Bacillales</taxon>
        <taxon>Paenibacillaceae</taxon>
        <taxon>Paenibacillus</taxon>
    </lineage>
</organism>
<dbReference type="Proteomes" id="UP000460318">
    <property type="component" value="Unassembled WGS sequence"/>
</dbReference>
<evidence type="ECO:0000313" key="3">
    <source>
        <dbReference type="EMBL" id="MWV45254.1"/>
    </source>
</evidence>
<name>A0A7X3IJS2_9BACL</name>
<sequence length="190" mass="20086">MRMLLLVVLALAVISGCNNKAQDKNASPSPQNKQGPSAASKDYNRISLKSTGNSAVRAAENTTDLSLKDHLEALAERVAGVKKAHAVVFGNTAVVGIDVDGKLTRSRVGTIKYSVAEALRKDPRGKNALVTADMDLSTRIAEIGQHIQKGEPVSGFASELADIVGRIVPQLPKDVKPKNHVPPAAPTSKH</sequence>
<feature type="signal peptide" evidence="2">
    <location>
        <begin position="1"/>
        <end position="21"/>
    </location>
</feature>
<dbReference type="RefSeq" id="WP_160498824.1">
    <property type="nucleotide sequence ID" value="NZ_WUBI01000002.1"/>
</dbReference>
<gene>
    <name evidence="3" type="ORF">GRF59_16660</name>
</gene>
<dbReference type="InterPro" id="IPR019076">
    <property type="entry name" value="Spore_lipoprot_YhcN/YlaJ-like"/>
</dbReference>
<protein>
    <submittedName>
        <fullName evidence="3">YhcN/YlaJ family sporulation lipoprotein</fullName>
    </submittedName>
</protein>
<keyword evidence="2" id="KW-0732">Signal</keyword>
<dbReference type="AlphaFoldDB" id="A0A7X3IJS2"/>
<keyword evidence="3" id="KW-0449">Lipoprotein</keyword>
<feature type="compositionally biased region" description="Polar residues" evidence="1">
    <location>
        <begin position="20"/>
        <end position="37"/>
    </location>
</feature>
<keyword evidence="4" id="KW-1185">Reference proteome</keyword>
<proteinExistence type="predicted"/>